<dbReference type="InterPro" id="IPR045079">
    <property type="entry name" value="Oxoprolinase-like"/>
</dbReference>
<sequence length="701" mass="75402">MSIDKTKTFRLGVDIGGTFTDIVLLSESGQIYTKKLLSSPPDYSESIENGVRELLRDVGVAPSQVTEFIHGTTVVTNTIIERKGEPIALVTTRGFRDVLELGRFRAPSLYDSSFRKLEPLAERRLRFEVTERVAADGSVLQPLVEDEIAGIAEQIEKEGITSVAICFINAYANGVNEKIAARLLRERLPDLSISTSSQLLPKIQEYERTSTTAMNAYVRPVAERYIDSLQRRLTDIGITCDLMIMQSAGGVVPGKVAAQNPVYIVESGPAAGVVGAQRLSGTLGVSNIMVVDVGGTTAKASLIEDGAFTVATESEVGGSAAMGHRLIQGAGYPVQAPTIDIAEVGAGGGSIAAVDQANGLRVGPRSAGAVPGPACYGRGGEAATVTDANLILGYISPSALVGGELSLDRRKAEQAVGSIAGRLDMEQVDAAYGVHLIANSNMMRALNGVSSERGRDPSQYALFAIGGNGSVHGTKLADDLRMNMVIVPPASGVFSALGLLFADVEHQVIRTFYRHLHEVDPAAMTKMLMEMEREARGQLADGGFDENHMDIRIIAEARYFGQQTTLPLTLESARVTREVLEGCSTQFTQAHELNYGYNSPHEKIQFVSLKVLGRGLCDQPRVPEQLTVQRGSKASETRRQVYFGPEHGWIDTPVISRGSLTLEPRQGPVIVEEYESTSVVRPGWSVEVDPFSNIVMRRIGA</sequence>
<proteinExistence type="predicted"/>
<dbReference type="Gene3D" id="3.30.420.40">
    <property type="match status" value="1"/>
</dbReference>
<reference evidence="4 5" key="1">
    <citation type="submission" date="2020-09" db="EMBL/GenBank/DDBJ databases">
        <title>Roseomonas.</title>
        <authorList>
            <person name="Zhu W."/>
        </authorList>
    </citation>
    <scope>NUCLEOTIDE SEQUENCE [LARGE SCALE GENOMIC DNA]</scope>
    <source>
        <strain evidence="4 5">1311</strain>
    </source>
</reference>
<feature type="domain" description="Hydantoinase A/oxoprolinase" evidence="1">
    <location>
        <begin position="208"/>
        <end position="507"/>
    </location>
</feature>
<dbReference type="Pfam" id="PF05378">
    <property type="entry name" value="Hydant_A_N"/>
    <property type="match status" value="1"/>
</dbReference>
<evidence type="ECO:0000259" key="1">
    <source>
        <dbReference type="Pfam" id="PF01968"/>
    </source>
</evidence>
<evidence type="ECO:0000313" key="5">
    <source>
        <dbReference type="Proteomes" id="UP001518990"/>
    </source>
</evidence>
<dbReference type="Pfam" id="PF19278">
    <property type="entry name" value="Hydant_A_C"/>
    <property type="match status" value="1"/>
</dbReference>
<dbReference type="PANTHER" id="PTHR11365:SF23">
    <property type="entry name" value="HYPOTHETICAL 5-OXOPROLINASE (EUROFUNG)-RELATED"/>
    <property type="match status" value="1"/>
</dbReference>
<gene>
    <name evidence="4" type="ORF">IAI60_21455</name>
</gene>
<feature type="domain" description="Hydantoinase/oxoprolinase N-terminal" evidence="2">
    <location>
        <begin position="10"/>
        <end position="187"/>
    </location>
</feature>
<dbReference type="Proteomes" id="UP001518990">
    <property type="component" value="Unassembled WGS sequence"/>
</dbReference>
<comment type="caution">
    <text evidence="4">The sequence shown here is derived from an EMBL/GenBank/DDBJ whole genome shotgun (WGS) entry which is preliminary data.</text>
</comment>
<accession>A0ABS3KJJ8</accession>
<dbReference type="Pfam" id="PF01968">
    <property type="entry name" value="Hydantoinase_A"/>
    <property type="match status" value="1"/>
</dbReference>
<evidence type="ECO:0000259" key="2">
    <source>
        <dbReference type="Pfam" id="PF05378"/>
    </source>
</evidence>
<dbReference type="RefSeq" id="WP_207451124.1">
    <property type="nucleotide sequence ID" value="NZ_CP061096.1"/>
</dbReference>
<dbReference type="InterPro" id="IPR002821">
    <property type="entry name" value="Hydantoinase_A"/>
</dbReference>
<keyword evidence="5" id="KW-1185">Reference proteome</keyword>
<evidence type="ECO:0000259" key="3">
    <source>
        <dbReference type="Pfam" id="PF19278"/>
    </source>
</evidence>
<dbReference type="InterPro" id="IPR008040">
    <property type="entry name" value="Hydant_A_N"/>
</dbReference>
<name>A0ABS3KJJ8_9PROT</name>
<feature type="domain" description="Acetophenone carboxylase-like C-terminal" evidence="3">
    <location>
        <begin position="523"/>
        <end position="692"/>
    </location>
</feature>
<dbReference type="EMBL" id="JACTNF010000047">
    <property type="protein sequence ID" value="MBO1077177.1"/>
    <property type="molecule type" value="Genomic_DNA"/>
</dbReference>
<dbReference type="SUPFAM" id="SSF53067">
    <property type="entry name" value="Actin-like ATPase domain"/>
    <property type="match status" value="1"/>
</dbReference>
<dbReference type="InterPro" id="IPR043129">
    <property type="entry name" value="ATPase_NBD"/>
</dbReference>
<organism evidence="4 5">
    <name type="scientific">Roseomonas marmotae</name>
    <dbReference type="NCBI Taxonomy" id="2768161"/>
    <lineage>
        <taxon>Bacteria</taxon>
        <taxon>Pseudomonadati</taxon>
        <taxon>Pseudomonadota</taxon>
        <taxon>Alphaproteobacteria</taxon>
        <taxon>Acetobacterales</taxon>
        <taxon>Roseomonadaceae</taxon>
        <taxon>Roseomonas</taxon>
    </lineage>
</organism>
<protein>
    <submittedName>
        <fullName evidence="4">Hydantoinase/oxoprolinase family protein</fullName>
    </submittedName>
</protein>
<dbReference type="PANTHER" id="PTHR11365">
    <property type="entry name" value="5-OXOPROLINASE RELATED"/>
    <property type="match status" value="1"/>
</dbReference>
<evidence type="ECO:0000313" key="4">
    <source>
        <dbReference type="EMBL" id="MBO1077177.1"/>
    </source>
</evidence>
<dbReference type="InterPro" id="IPR049517">
    <property type="entry name" value="ACX-like_C"/>
</dbReference>